<dbReference type="GO" id="GO:0043571">
    <property type="term" value="P:maintenance of CRISPR repeat elements"/>
    <property type="evidence" value="ECO:0007669"/>
    <property type="project" value="InterPro"/>
</dbReference>
<dbReference type="OrthoDB" id="1805474at2"/>
<keyword evidence="1" id="KW-0051">Antiviral defense</keyword>
<sequence>MEFLVFDIKGKFAHFRKFYTNSSSLSYSIPPRTTLEGIIAAILGFERDSYYEILNAEKLNIGLKKVTPTRKIIQTLNYIKAKNPGDVYDPDEHTQIPFEIITSNDKVIYKVYVNHIDQRIMEFLEYRLKNNKFYFIPYFGVASFNVSIEFKGKFQVEPKFSEDFVKVSSVIRRSLISSLKVEEEIILLKEKMPRDFSKERTVIEMEDYIFEESGKAIEVKLNSHYYVINEENIVLM</sequence>
<dbReference type="AlphaFoldDB" id="B7IHY9"/>
<dbReference type="Pfam" id="PF09704">
    <property type="entry name" value="Cas_Cas5d"/>
    <property type="match status" value="1"/>
</dbReference>
<dbReference type="HOGENOM" id="CLU_090888_1_0_0"/>
<dbReference type="Proteomes" id="UP000002453">
    <property type="component" value="Chromosome"/>
</dbReference>
<dbReference type="eggNOG" id="COG1688">
    <property type="taxonomic scope" value="Bacteria"/>
</dbReference>
<dbReference type="RefSeq" id="WP_012580096.1">
    <property type="nucleotide sequence ID" value="NC_011653.1"/>
</dbReference>
<accession>B7IHY9</accession>
<proteinExistence type="predicted"/>
<dbReference type="Gene3D" id="3.30.70.2660">
    <property type="match status" value="1"/>
</dbReference>
<reference evidence="2 3" key="1">
    <citation type="journal article" date="2009" name="J. Bacteriol.">
        <title>The genome of Thermosipho africanus TCF52B: lateral genetic connections to the Firmicutes and Archaea.</title>
        <authorList>
            <person name="Nesboe C.L."/>
            <person name="Bapteste E."/>
            <person name="Curtis B."/>
            <person name="Dahle H."/>
            <person name="Lopez P."/>
            <person name="Macleod D."/>
            <person name="Dlutek M."/>
            <person name="Bowman S."/>
            <person name="Zhaxybayeva O."/>
            <person name="Birkeland N.-K."/>
            <person name="Doolittle W.F."/>
        </authorList>
    </citation>
    <scope>NUCLEOTIDE SEQUENCE [LARGE SCALE GENOMIC DNA]</scope>
    <source>
        <strain evidence="2 3">TCF52B</strain>
    </source>
</reference>
<dbReference type="InterPro" id="IPR021124">
    <property type="entry name" value="CRISPR-assoc_prot_Cas5"/>
</dbReference>
<evidence type="ECO:0000256" key="1">
    <source>
        <dbReference type="ARBA" id="ARBA00023118"/>
    </source>
</evidence>
<dbReference type="InterPro" id="IPR013422">
    <property type="entry name" value="CRISPR-assoc_prot_Cas5_N"/>
</dbReference>
<keyword evidence="3" id="KW-1185">Reference proteome</keyword>
<evidence type="ECO:0000313" key="3">
    <source>
        <dbReference type="Proteomes" id="UP000002453"/>
    </source>
</evidence>
<dbReference type="EMBL" id="CP001185">
    <property type="protein sequence ID" value="ACJ75703.1"/>
    <property type="molecule type" value="Genomic_DNA"/>
</dbReference>
<dbReference type="KEGG" id="taf:THA_1258"/>
<name>B7IHY9_THEAB</name>
<evidence type="ECO:0000313" key="2">
    <source>
        <dbReference type="EMBL" id="ACJ75703.1"/>
    </source>
</evidence>
<dbReference type="GO" id="GO:0051607">
    <property type="term" value="P:defense response to virus"/>
    <property type="evidence" value="ECO:0007669"/>
    <property type="project" value="UniProtKB-KW"/>
</dbReference>
<dbReference type="NCBIfam" id="TIGR02592">
    <property type="entry name" value="cas_Cas5h"/>
    <property type="match status" value="1"/>
</dbReference>
<organism evidence="2 3">
    <name type="scientific">Thermosipho africanus (strain TCF52B)</name>
    <dbReference type="NCBI Taxonomy" id="484019"/>
    <lineage>
        <taxon>Bacteria</taxon>
        <taxon>Thermotogati</taxon>
        <taxon>Thermotogota</taxon>
        <taxon>Thermotogae</taxon>
        <taxon>Thermotogales</taxon>
        <taxon>Fervidobacteriaceae</taxon>
        <taxon>Thermosipho</taxon>
    </lineage>
</organism>
<protein>
    <submittedName>
        <fullName evidence="2">Cas5h crispr-associated protein Cas5, hmari subtype</fullName>
    </submittedName>
</protein>
<dbReference type="NCBIfam" id="TIGR02593">
    <property type="entry name" value="CRISPR_cas5"/>
    <property type="match status" value="1"/>
</dbReference>
<dbReference type="STRING" id="484019.THA_1258"/>
<dbReference type="InterPro" id="IPR013421">
    <property type="entry name" value="CRISPR-assoc_prot_Cas5_HALMA"/>
</dbReference>
<gene>
    <name evidence="2" type="ordered locus">THA_1258</name>
</gene>